<dbReference type="AlphaFoldDB" id="A0A6V8LX17"/>
<keyword evidence="2" id="KW-1133">Transmembrane helix</keyword>
<dbReference type="Gene3D" id="1.20.120.1200">
    <property type="entry name" value="NADH-ubiquinone/plastoquinone oxidoreductase chain 6, subunit NuoJ"/>
    <property type="match status" value="1"/>
</dbReference>
<keyword evidence="2" id="KW-0812">Transmembrane</keyword>
<comment type="subcellular location">
    <subcellularLocation>
        <location evidence="2">Cell membrane</location>
        <topology evidence="2">Multi-pass membrane protein</topology>
    </subcellularLocation>
</comment>
<accession>A0A6V8LX17</accession>
<keyword evidence="4" id="KW-1185">Reference proteome</keyword>
<dbReference type="PANTHER" id="PTHR33269">
    <property type="entry name" value="NADH-UBIQUINONE OXIDOREDUCTASE CHAIN 6"/>
    <property type="match status" value="1"/>
</dbReference>
<dbReference type="EMBL" id="BLTE01000008">
    <property type="protein sequence ID" value="GFK94197.1"/>
    <property type="molecule type" value="Genomic_DNA"/>
</dbReference>
<keyword evidence="2" id="KW-0874">Quinone</keyword>
<dbReference type="GO" id="GO:0048038">
    <property type="term" value="F:quinone binding"/>
    <property type="evidence" value="ECO:0007669"/>
    <property type="project" value="UniProtKB-UniRule"/>
</dbReference>
<dbReference type="SUPFAM" id="SSF103473">
    <property type="entry name" value="MFS general substrate transporter"/>
    <property type="match status" value="1"/>
</dbReference>
<proteinExistence type="inferred from homology"/>
<dbReference type="GO" id="GO:0008137">
    <property type="term" value="F:NADH dehydrogenase (ubiquinone) activity"/>
    <property type="evidence" value="ECO:0007669"/>
    <property type="project" value="UniProtKB-UniRule"/>
</dbReference>
<evidence type="ECO:0000313" key="4">
    <source>
        <dbReference type="Proteomes" id="UP000494245"/>
    </source>
</evidence>
<feature type="transmembrane region" description="Helical" evidence="2">
    <location>
        <begin position="39"/>
        <end position="57"/>
    </location>
</feature>
<reference evidence="3 4" key="2">
    <citation type="submission" date="2020-05" db="EMBL/GenBank/DDBJ databases">
        <title>Draft genome sequence of Desulfovibrio sp. strainFSS-1.</title>
        <authorList>
            <person name="Shimoshige H."/>
            <person name="Kobayashi H."/>
            <person name="Maekawa T."/>
        </authorList>
    </citation>
    <scope>NUCLEOTIDE SEQUENCE [LARGE SCALE GENOMIC DNA]</scope>
    <source>
        <strain evidence="3 4">SIID29052-01</strain>
    </source>
</reference>
<dbReference type="Pfam" id="PF00499">
    <property type="entry name" value="Oxidored_q3"/>
    <property type="match status" value="1"/>
</dbReference>
<dbReference type="Proteomes" id="UP000494245">
    <property type="component" value="Unassembled WGS sequence"/>
</dbReference>
<protein>
    <recommendedName>
        <fullName evidence="2">NADH-quinone oxidoreductase subunit J</fullName>
        <ecNumber evidence="2">7.1.1.-</ecNumber>
    </recommendedName>
</protein>
<comment type="catalytic activity">
    <reaction evidence="2">
        <text>a quinone + NADH + 5 H(+)(in) = a quinol + NAD(+) + 4 H(+)(out)</text>
        <dbReference type="Rhea" id="RHEA:57888"/>
        <dbReference type="ChEBI" id="CHEBI:15378"/>
        <dbReference type="ChEBI" id="CHEBI:24646"/>
        <dbReference type="ChEBI" id="CHEBI:57540"/>
        <dbReference type="ChEBI" id="CHEBI:57945"/>
        <dbReference type="ChEBI" id="CHEBI:132124"/>
    </reaction>
</comment>
<organism evidence="3 4">
    <name type="scientific">Fundidesulfovibrio magnetotacticus</name>
    <dbReference type="NCBI Taxonomy" id="2730080"/>
    <lineage>
        <taxon>Bacteria</taxon>
        <taxon>Pseudomonadati</taxon>
        <taxon>Thermodesulfobacteriota</taxon>
        <taxon>Desulfovibrionia</taxon>
        <taxon>Desulfovibrionales</taxon>
        <taxon>Desulfovibrionaceae</taxon>
        <taxon>Fundidesulfovibrio</taxon>
    </lineage>
</organism>
<keyword evidence="2" id="KW-0472">Membrane</keyword>
<feature type="transmembrane region" description="Helical" evidence="2">
    <location>
        <begin position="12"/>
        <end position="32"/>
    </location>
</feature>
<feature type="transmembrane region" description="Helical" evidence="2">
    <location>
        <begin position="63"/>
        <end position="87"/>
    </location>
</feature>
<evidence type="ECO:0000256" key="2">
    <source>
        <dbReference type="RuleBase" id="RU004429"/>
    </source>
</evidence>
<keyword evidence="2" id="KW-1003">Cell membrane</keyword>
<gene>
    <name evidence="3" type="ORF">NNJEOMEG_02037</name>
</gene>
<dbReference type="GO" id="GO:0005886">
    <property type="term" value="C:plasma membrane"/>
    <property type="evidence" value="ECO:0007669"/>
    <property type="project" value="UniProtKB-SubCell"/>
</dbReference>
<sequence length="176" mass="18111">MTTPGSAQDALAGVLFLVFALAALFGAGVAVGARRLVRAVAGLALSFLGVAGLYYFLSSPFVAFMQVLIYIGAVCVTIVFAVMLADTSEAASESPKGKLLTLTGAVCSAGVAAALLFAASTAQWHQQPAQPAPGTLERVGVSLLTTYSMSFELISVVLLVAMLGSLVLARRGRDRQ</sequence>
<feature type="transmembrane region" description="Helical" evidence="2">
    <location>
        <begin position="144"/>
        <end position="169"/>
    </location>
</feature>
<reference evidence="3 4" key="1">
    <citation type="submission" date="2020-04" db="EMBL/GenBank/DDBJ databases">
        <authorList>
            <consortium name="Desulfovibrio sp. FSS-1 genome sequencing consortium"/>
            <person name="Shimoshige H."/>
            <person name="Kobayashi H."/>
            <person name="Maekawa T."/>
        </authorList>
    </citation>
    <scope>NUCLEOTIDE SEQUENCE [LARGE SCALE GENOMIC DNA]</scope>
    <source>
        <strain evidence="3 4">SIID29052-01</strain>
    </source>
</reference>
<comment type="similarity">
    <text evidence="1 2">Belongs to the complex I subunit 6 family.</text>
</comment>
<comment type="caution">
    <text evidence="3">The sequence shown here is derived from an EMBL/GenBank/DDBJ whole genome shotgun (WGS) entry which is preliminary data.</text>
</comment>
<dbReference type="EC" id="7.1.1.-" evidence="2"/>
<keyword evidence="2" id="KW-0520">NAD</keyword>
<dbReference type="InterPro" id="IPR001457">
    <property type="entry name" value="NADH_UbQ/plastoQ_OxRdtase_su6"/>
</dbReference>
<feature type="transmembrane region" description="Helical" evidence="2">
    <location>
        <begin position="99"/>
        <end position="124"/>
    </location>
</feature>
<evidence type="ECO:0000313" key="3">
    <source>
        <dbReference type="EMBL" id="GFK94197.1"/>
    </source>
</evidence>
<dbReference type="PANTHER" id="PTHR33269:SF17">
    <property type="entry name" value="NADH-UBIQUINONE OXIDOREDUCTASE CHAIN 6"/>
    <property type="match status" value="1"/>
</dbReference>
<name>A0A6V8LX17_9BACT</name>
<dbReference type="RefSeq" id="WP_173084039.1">
    <property type="nucleotide sequence ID" value="NZ_BLTE01000008.1"/>
</dbReference>
<comment type="function">
    <text evidence="2">NDH-1 shuttles electrons from NADH, via FMN and iron-sulfur (Fe-S) centers, to quinones in the respiratory chain. Couples the redox reaction to proton translocation (for every two electrons transferred, four hydrogen ions are translocated across the cytoplasmic membrane), and thus conserves the redox energy in a proton gradient.</text>
</comment>
<dbReference type="InterPro" id="IPR042106">
    <property type="entry name" value="Nuo/plastoQ_OxRdtase_6_NuoJ"/>
</dbReference>
<evidence type="ECO:0000256" key="1">
    <source>
        <dbReference type="ARBA" id="ARBA00005698"/>
    </source>
</evidence>
<dbReference type="InterPro" id="IPR036259">
    <property type="entry name" value="MFS_trans_sf"/>
</dbReference>